<dbReference type="Proteomes" id="UP001221546">
    <property type="component" value="Chromosome"/>
</dbReference>
<dbReference type="EMBL" id="CP121646">
    <property type="protein sequence ID" value="WFU60334.1"/>
    <property type="molecule type" value="Genomic_DNA"/>
</dbReference>
<reference evidence="1 2" key="1">
    <citation type="submission" date="2023-04" db="EMBL/GenBank/DDBJ databases">
        <title>Australian commercial rhizobial inoculants.</title>
        <authorList>
            <person name="Kohlmeier M.G."/>
            <person name="O'Hara G.W."/>
            <person name="Colombi E."/>
            <person name="Ramsay J.P."/>
            <person name="Terpolilli J."/>
        </authorList>
    </citation>
    <scope>NUCLEOTIDE SEQUENCE [LARGE SCALE GENOMIC DNA]</scope>
    <source>
        <strain evidence="1 2">CB627</strain>
    </source>
</reference>
<evidence type="ECO:0000313" key="1">
    <source>
        <dbReference type="EMBL" id="WFU60334.1"/>
    </source>
</evidence>
<gene>
    <name evidence="1" type="ORF">QA636_22470</name>
</gene>
<dbReference type="RefSeq" id="WP_310884691.1">
    <property type="nucleotide sequence ID" value="NZ_CP121646.1"/>
</dbReference>
<sequence length="73" mass="8498">MHPPSFSGRTTTLHDSTDRIAECRQLADEADRLAATSGVERTRKDYELLARSWRQLALSYEFSMHLERFIKAR</sequence>
<proteinExistence type="predicted"/>
<protein>
    <submittedName>
        <fullName evidence="1">Uncharacterized protein</fullName>
    </submittedName>
</protein>
<accession>A0ABY8J6P9</accession>
<evidence type="ECO:0000313" key="2">
    <source>
        <dbReference type="Proteomes" id="UP001221546"/>
    </source>
</evidence>
<organism evidence="1 2">
    <name type="scientific">Bradyrhizobium brasilense</name>
    <dbReference type="NCBI Taxonomy" id="1419277"/>
    <lineage>
        <taxon>Bacteria</taxon>
        <taxon>Pseudomonadati</taxon>
        <taxon>Pseudomonadota</taxon>
        <taxon>Alphaproteobacteria</taxon>
        <taxon>Hyphomicrobiales</taxon>
        <taxon>Nitrobacteraceae</taxon>
        <taxon>Bradyrhizobium</taxon>
    </lineage>
</organism>
<name>A0ABY8J6P9_9BRAD</name>
<keyword evidence="2" id="KW-1185">Reference proteome</keyword>